<evidence type="ECO:0000313" key="1">
    <source>
        <dbReference type="EMBL" id="ROQ21041.1"/>
    </source>
</evidence>
<dbReference type="EMBL" id="RJUK01000001">
    <property type="protein sequence ID" value="ROQ21041.1"/>
    <property type="molecule type" value="Genomic_DNA"/>
</dbReference>
<sequence length="293" mass="33132">MSDEREEKDVEQEVEYQPISEFLESSPPNRLAHISDLAGPKRYPGGGFRRNVLNTPELQLHCPSDACNGTRFFRCISQHIPQLKETYEHLYITYRCSNCQEHRKTYALAAKIDRDESKTGELYKFGEMPTFGPPTPPRLVKLIGPDRTIFLKGRRCENQGLGIGAFIYYRRVVENQKNRIFSEILKVAEKLSASPESLKILRSAIEETQFRKALEIAKDAIPESLLINGHNPVELLHGALSEGVHELSDEDCLELASSVRVVLGELSERLAQALKDEAELSKALSTLMHRKNG</sequence>
<reference evidence="1 2" key="1">
    <citation type="submission" date="2018-11" db="EMBL/GenBank/DDBJ databases">
        <title>Genomic Encyclopedia of Type Strains, Phase IV (KMG-IV): sequencing the most valuable type-strain genomes for metagenomic binning, comparative biology and taxonomic classification.</title>
        <authorList>
            <person name="Goeker M."/>
        </authorList>
    </citation>
    <scope>NUCLEOTIDE SEQUENCE [LARGE SCALE GENOMIC DNA]</scope>
    <source>
        <strain evidence="1 2">DSM 16974</strain>
    </source>
</reference>
<protein>
    <submittedName>
        <fullName evidence="1">Uncharacterized protein</fullName>
    </submittedName>
</protein>
<proteinExistence type="predicted"/>
<comment type="caution">
    <text evidence="1">The sequence shown here is derived from an EMBL/GenBank/DDBJ whole genome shotgun (WGS) entry which is preliminary data.</text>
</comment>
<dbReference type="AlphaFoldDB" id="A0A3N1P0C6"/>
<dbReference type="OrthoDB" id="981660at2"/>
<gene>
    <name evidence="1" type="ORF">EDC38_1662</name>
</gene>
<name>A0A3N1P0C6_9GAMM</name>
<accession>A0A3N1P0C6</accession>
<evidence type="ECO:0000313" key="2">
    <source>
        <dbReference type="Proteomes" id="UP000273643"/>
    </source>
</evidence>
<keyword evidence="2" id="KW-1185">Reference proteome</keyword>
<organism evidence="1 2">
    <name type="scientific">Marinimicrobium koreense</name>
    <dbReference type="NCBI Taxonomy" id="306545"/>
    <lineage>
        <taxon>Bacteria</taxon>
        <taxon>Pseudomonadati</taxon>
        <taxon>Pseudomonadota</taxon>
        <taxon>Gammaproteobacteria</taxon>
        <taxon>Cellvibrionales</taxon>
        <taxon>Cellvibrionaceae</taxon>
        <taxon>Marinimicrobium</taxon>
    </lineage>
</organism>
<dbReference type="Proteomes" id="UP000273643">
    <property type="component" value="Unassembled WGS sequence"/>
</dbReference>
<dbReference type="RefSeq" id="WP_123638093.1">
    <property type="nucleotide sequence ID" value="NZ_RJUK01000001.1"/>
</dbReference>